<dbReference type="InterPro" id="IPR007730">
    <property type="entry name" value="SPOR-like_dom"/>
</dbReference>
<feature type="domain" description="SPOR" evidence="2">
    <location>
        <begin position="443"/>
        <end position="523"/>
    </location>
</feature>
<evidence type="ECO:0000256" key="1">
    <source>
        <dbReference type="SAM" id="MobiDB-lite"/>
    </source>
</evidence>
<dbReference type="PROSITE" id="PS51724">
    <property type="entry name" value="SPOR"/>
    <property type="match status" value="1"/>
</dbReference>
<comment type="caution">
    <text evidence="3">The sequence shown here is derived from an EMBL/GenBank/DDBJ whole genome shotgun (WGS) entry which is preliminary data.</text>
</comment>
<dbReference type="SUPFAM" id="SSF52540">
    <property type="entry name" value="P-loop containing nucleoside triphosphate hydrolases"/>
    <property type="match status" value="1"/>
</dbReference>
<feature type="region of interest" description="Disordered" evidence="1">
    <location>
        <begin position="311"/>
        <end position="341"/>
    </location>
</feature>
<organism evidence="3 4">
    <name type="scientific">Solemya velesiana gill symbiont</name>
    <dbReference type="NCBI Taxonomy" id="1918948"/>
    <lineage>
        <taxon>Bacteria</taxon>
        <taxon>Pseudomonadati</taxon>
        <taxon>Pseudomonadota</taxon>
        <taxon>Gammaproteobacteria</taxon>
        <taxon>sulfur-oxidizing symbionts</taxon>
    </lineage>
</organism>
<dbReference type="Gene3D" id="3.30.70.1070">
    <property type="entry name" value="Sporulation related repeat"/>
    <property type="match status" value="1"/>
</dbReference>
<evidence type="ECO:0000313" key="3">
    <source>
        <dbReference type="EMBL" id="OOZ37852.1"/>
    </source>
</evidence>
<reference evidence="3 4" key="1">
    <citation type="submission" date="2016-11" db="EMBL/GenBank/DDBJ databases">
        <title>Mixed transmission modes and dynamic genome evolution in an obligate animal-bacterial symbiosis.</title>
        <authorList>
            <person name="Russell S.L."/>
            <person name="Corbett-Detig R.B."/>
            <person name="Cavanaugh C.M."/>
        </authorList>
    </citation>
    <scope>NUCLEOTIDE SEQUENCE [LARGE SCALE GENOMIC DNA]</scope>
    <source>
        <strain evidence="3">Se-Cadez</strain>
    </source>
</reference>
<feature type="region of interest" description="Disordered" evidence="1">
    <location>
        <begin position="370"/>
        <end position="399"/>
    </location>
</feature>
<proteinExistence type="predicted"/>
<dbReference type="InterPro" id="IPR027417">
    <property type="entry name" value="P-loop_NTPase"/>
</dbReference>
<dbReference type="PANTHER" id="PTHR35894:SF1">
    <property type="entry name" value="PHOSPHORIBULOKINASE _ URIDINE KINASE FAMILY"/>
    <property type="match status" value="1"/>
</dbReference>
<dbReference type="Pfam" id="PF05036">
    <property type="entry name" value="SPOR"/>
    <property type="match status" value="1"/>
</dbReference>
<dbReference type="EMBL" id="MPRJ01000001">
    <property type="protein sequence ID" value="OOZ37852.1"/>
    <property type="molecule type" value="Genomic_DNA"/>
</dbReference>
<sequence length="534" mass="57919">MTDFGLKSEEDYFSLPELDQRLDLLFHLAENSDRIPLVRGGQGLGKTMMLDRLELKAQPNWQMCRILADPMLQPEQLFDRLGLCVQALEGVSVDTLVRRFEDLQNEGVLVVVAVDDAHLLPVSTIIALLRLSERRVGELPLVKVVLFADPEIDGHLKTPQIQAMNLQSLQILDLHPFDADQAKAYVQHILAGHGMDQTSFPVKEQAVERLIKESRGIPSIIEARVRELLGQGPDPDLPEAKASGRGLLSDLSGPALIGIGLVVLLVVAALIFQDHINTLFEDEKLAEQVLPEISTAREKVVPLQLPAEEEAKASVPAVKSPGVEKPQEVSEAEPSRSVDDAATPVVADAGLSQDQEGLVESPAVDVASEVTVSEEGVSVQPQLAEAAKESPSEEDAGSSSLATLAQEVEIKGQVTTAVVKQDVAPASALVREAGHDPYAWFLRQKPTDYTLQLVGLGSEAAAKKFISKHGITGSGRVFRSTLNGRPWYSVVYGVFANREAAVKGREQLPAGLNINKTGVWPRSYASIQDTIKKR</sequence>
<gene>
    <name evidence="3" type="ORF">BOW51_00130</name>
</gene>
<evidence type="ECO:0000259" key="2">
    <source>
        <dbReference type="PROSITE" id="PS51724"/>
    </source>
</evidence>
<name>A0A1T2KYF0_9GAMM</name>
<dbReference type="GO" id="GO:0042834">
    <property type="term" value="F:peptidoglycan binding"/>
    <property type="evidence" value="ECO:0007669"/>
    <property type="project" value="InterPro"/>
</dbReference>
<protein>
    <recommendedName>
        <fullName evidence="2">SPOR domain-containing protein</fullName>
    </recommendedName>
</protein>
<dbReference type="InterPro" id="IPR036680">
    <property type="entry name" value="SPOR-like_sf"/>
</dbReference>
<dbReference type="AlphaFoldDB" id="A0A1T2KYF0"/>
<feature type="compositionally biased region" description="Basic and acidic residues" evidence="1">
    <location>
        <begin position="325"/>
        <end position="339"/>
    </location>
</feature>
<dbReference type="SUPFAM" id="SSF110997">
    <property type="entry name" value="Sporulation related repeat"/>
    <property type="match status" value="1"/>
</dbReference>
<evidence type="ECO:0000313" key="4">
    <source>
        <dbReference type="Proteomes" id="UP000190896"/>
    </source>
</evidence>
<feature type="compositionally biased region" description="Low complexity" evidence="1">
    <location>
        <begin position="370"/>
        <end position="379"/>
    </location>
</feature>
<dbReference type="PANTHER" id="PTHR35894">
    <property type="entry name" value="GENERAL SECRETION PATHWAY PROTEIN A-RELATED"/>
    <property type="match status" value="1"/>
</dbReference>
<accession>A0A1T2KYF0</accession>
<dbReference type="Proteomes" id="UP000190896">
    <property type="component" value="Unassembled WGS sequence"/>
</dbReference>
<keyword evidence="4" id="KW-1185">Reference proteome</keyword>
<dbReference type="InterPro" id="IPR052026">
    <property type="entry name" value="ExeA_AAA_ATPase_DNA-bind"/>
</dbReference>